<dbReference type="STRING" id="1209962.L0PEI0"/>
<dbReference type="PANTHER" id="PTHR28207:SF1">
    <property type="entry name" value="ATP SYNTHASE SUBUNIT H, MITOCHONDRIAL"/>
    <property type="match status" value="1"/>
</dbReference>
<dbReference type="FunCoup" id="L0PEI0">
    <property type="interactions" value="45"/>
</dbReference>
<evidence type="ECO:0000313" key="3">
    <source>
        <dbReference type="Proteomes" id="UP000010422"/>
    </source>
</evidence>
<protein>
    <submittedName>
        <fullName evidence="2">Uncharacterized protein</fullName>
    </submittedName>
</protein>
<dbReference type="EMBL" id="CAKM01000264">
    <property type="protein sequence ID" value="CCJ30773.1"/>
    <property type="molecule type" value="Genomic_DNA"/>
</dbReference>
<proteinExistence type="predicted"/>
<dbReference type="VEuPathDB" id="FungiDB:PNEJI1_001251"/>
<dbReference type="Proteomes" id="UP000010422">
    <property type="component" value="Unassembled WGS sequence"/>
</dbReference>
<organism evidence="3">
    <name type="scientific">Pneumocystis jirovecii</name>
    <name type="common">Human pneumocystis pneumonia agent</name>
    <dbReference type="NCBI Taxonomy" id="42068"/>
    <lineage>
        <taxon>Eukaryota</taxon>
        <taxon>Fungi</taxon>
        <taxon>Dikarya</taxon>
        <taxon>Ascomycota</taxon>
        <taxon>Taphrinomycotina</taxon>
        <taxon>Pneumocystomycetes</taxon>
        <taxon>Pneumocystaceae</taxon>
        <taxon>Pneumocystis</taxon>
    </lineage>
</organism>
<evidence type="ECO:0000256" key="1">
    <source>
        <dbReference type="SAM" id="MobiDB-lite"/>
    </source>
</evidence>
<dbReference type="GO" id="GO:0046933">
    <property type="term" value="F:proton-transporting ATP synthase activity, rotational mechanism"/>
    <property type="evidence" value="ECO:0007669"/>
    <property type="project" value="TreeGrafter"/>
</dbReference>
<dbReference type="PANTHER" id="PTHR28207">
    <property type="entry name" value="ATP SYNTHASE SUBUNIT H, MITOCHONDRIAL"/>
    <property type="match status" value="1"/>
</dbReference>
<reference evidence="2 3" key="1">
    <citation type="journal article" date="2012" name="MBio">
        <title>De novo assembly of the Pneumocystis jirovecii genome from a single bronchoalveolar lavage fluid specimen from a patient.</title>
        <authorList>
            <person name="Cisse O.H."/>
            <person name="Pagni M."/>
            <person name="Hauser P.M."/>
        </authorList>
    </citation>
    <scope>NUCLEOTIDE SEQUENCE [LARGE SCALE GENOMIC DNA]</scope>
    <source>
        <strain evidence="2 3">SE8</strain>
    </source>
</reference>
<accession>L0PEI0</accession>
<dbReference type="AlphaFoldDB" id="L0PEI0"/>
<evidence type="ECO:0000313" key="2">
    <source>
        <dbReference type="EMBL" id="CCJ30773.1"/>
    </source>
</evidence>
<dbReference type="InParanoid" id="L0PEI0"/>
<sequence length="127" mass="14807">MLNRIKANRHIFLKQQVRRFFQSSYQHQGGFIKSDFIHVFNILDIVQELYLRALRSCKPYTVKPTDSEGQVKLWELPNPPKIPEMNLDVDARLDAYEKDNVTEASAAADTANPLDTLFEEEKKDMQH</sequence>
<feature type="region of interest" description="Disordered" evidence="1">
    <location>
        <begin position="104"/>
        <end position="127"/>
    </location>
</feature>
<dbReference type="InterPro" id="IPR019711">
    <property type="entry name" value="ATP_synth_F0_suH"/>
</dbReference>
<name>L0PEI0_PNEJI</name>
<gene>
    <name evidence="2" type="ORF">PNEJI1_001251</name>
</gene>
<dbReference type="Pfam" id="PF10775">
    <property type="entry name" value="ATP_sub_h"/>
    <property type="match status" value="1"/>
</dbReference>
<comment type="caution">
    <text evidence="2">The sequence shown here is derived from an EMBL/GenBank/DDBJ whole genome shotgun (WGS) entry which is preliminary data.</text>
</comment>